<dbReference type="AlphaFoldDB" id="A0ABC8SFK9"/>
<evidence type="ECO:0000256" key="1">
    <source>
        <dbReference type="SAM" id="MobiDB-lite"/>
    </source>
</evidence>
<evidence type="ECO:0000256" key="2">
    <source>
        <dbReference type="SAM" id="Phobius"/>
    </source>
</evidence>
<name>A0ABC8SFK9_9AQUA</name>
<dbReference type="EMBL" id="CAUOFW020002725">
    <property type="protein sequence ID" value="CAK9155702.1"/>
    <property type="molecule type" value="Genomic_DNA"/>
</dbReference>
<organism evidence="3 4">
    <name type="scientific">Ilex paraguariensis</name>
    <name type="common">yerba mate</name>
    <dbReference type="NCBI Taxonomy" id="185542"/>
    <lineage>
        <taxon>Eukaryota</taxon>
        <taxon>Viridiplantae</taxon>
        <taxon>Streptophyta</taxon>
        <taxon>Embryophyta</taxon>
        <taxon>Tracheophyta</taxon>
        <taxon>Spermatophyta</taxon>
        <taxon>Magnoliopsida</taxon>
        <taxon>eudicotyledons</taxon>
        <taxon>Gunneridae</taxon>
        <taxon>Pentapetalae</taxon>
        <taxon>asterids</taxon>
        <taxon>campanulids</taxon>
        <taxon>Aquifoliales</taxon>
        <taxon>Aquifoliaceae</taxon>
        <taxon>Ilex</taxon>
    </lineage>
</organism>
<keyword evidence="2" id="KW-1133">Transmembrane helix</keyword>
<protein>
    <submittedName>
        <fullName evidence="3">Uncharacterized protein</fullName>
    </submittedName>
</protein>
<keyword evidence="2" id="KW-0472">Membrane</keyword>
<feature type="region of interest" description="Disordered" evidence="1">
    <location>
        <begin position="55"/>
        <end position="91"/>
    </location>
</feature>
<feature type="transmembrane region" description="Helical" evidence="2">
    <location>
        <begin position="126"/>
        <end position="143"/>
    </location>
</feature>
<feature type="region of interest" description="Disordered" evidence="1">
    <location>
        <begin position="1"/>
        <end position="40"/>
    </location>
</feature>
<evidence type="ECO:0000313" key="3">
    <source>
        <dbReference type="EMBL" id="CAK9155702.1"/>
    </source>
</evidence>
<gene>
    <name evidence="3" type="ORF">ILEXP_LOCUS24109</name>
</gene>
<proteinExistence type="predicted"/>
<reference evidence="3 4" key="1">
    <citation type="submission" date="2024-02" db="EMBL/GenBank/DDBJ databases">
        <authorList>
            <person name="Vignale AGUSTIN F."/>
            <person name="Sosa J E."/>
            <person name="Modenutti C."/>
        </authorList>
    </citation>
    <scope>NUCLEOTIDE SEQUENCE [LARGE SCALE GENOMIC DNA]</scope>
</reference>
<feature type="transmembrane region" description="Helical" evidence="2">
    <location>
        <begin position="208"/>
        <end position="228"/>
    </location>
</feature>
<dbReference type="Proteomes" id="UP001642360">
    <property type="component" value="Unassembled WGS sequence"/>
</dbReference>
<feature type="transmembrane region" description="Helical" evidence="2">
    <location>
        <begin position="149"/>
        <end position="169"/>
    </location>
</feature>
<feature type="compositionally biased region" description="Low complexity" evidence="1">
    <location>
        <begin position="15"/>
        <end position="24"/>
    </location>
</feature>
<keyword evidence="2" id="KW-0812">Transmembrane</keyword>
<feature type="compositionally biased region" description="Pro residues" evidence="1">
    <location>
        <begin position="1"/>
        <end position="10"/>
    </location>
</feature>
<comment type="caution">
    <text evidence="3">The sequence shown here is derived from an EMBL/GenBank/DDBJ whole genome shotgun (WGS) entry which is preliminary data.</text>
</comment>
<feature type="transmembrane region" description="Helical" evidence="2">
    <location>
        <begin position="181"/>
        <end position="202"/>
    </location>
</feature>
<sequence>MPTYDLPPPQSSTISLPRSFSSPVVPSPPMNTKAANPTLPELPENSVLVSIPINTPSDHPRDIAPPVVQDSCTAGEETRNTEMKISTPAYRRSASERLPINTVNTNQTQKVNPVVQLLRDQELGKTVLGFVVPLTTGFLSAYAKDSHSSVRLLTVLPLCIGLTALWNGLLLRTTFHRFSIALEQIGAGCILFAFFGVMGSFLPPQVSWASWVCFVLSLLPFILGYLPVRWGSSDELRG</sequence>
<accession>A0ABC8SFK9</accession>
<evidence type="ECO:0000313" key="4">
    <source>
        <dbReference type="Proteomes" id="UP001642360"/>
    </source>
</evidence>
<keyword evidence="4" id="KW-1185">Reference proteome</keyword>